<dbReference type="PANTHER" id="PTHR43434:SF19">
    <property type="entry name" value="PHOSPHONOACETALDEHYDE HYDROLASE"/>
    <property type="match status" value="1"/>
</dbReference>
<dbReference type="Proteomes" id="UP000192936">
    <property type="component" value="Unassembled WGS sequence"/>
</dbReference>
<dbReference type="InterPro" id="IPR023198">
    <property type="entry name" value="PGP-like_dom2"/>
</dbReference>
<evidence type="ECO:0000256" key="3">
    <source>
        <dbReference type="ARBA" id="ARBA00022801"/>
    </source>
</evidence>
<feature type="binding site" evidence="9">
    <location>
        <position position="21"/>
    </location>
    <ligand>
        <name>Mg(2+)</name>
        <dbReference type="ChEBI" id="CHEBI:18420"/>
    </ligand>
</feature>
<dbReference type="InterPro" id="IPR050155">
    <property type="entry name" value="HAD-like_hydrolase_sf"/>
</dbReference>
<keyword evidence="4 9" id="KW-0460">Magnesium</keyword>
<dbReference type="HAMAP" id="MF_01375">
    <property type="entry name" value="PhnX"/>
    <property type="match status" value="1"/>
</dbReference>
<evidence type="ECO:0000256" key="5">
    <source>
        <dbReference type="ARBA" id="ARBA00023270"/>
    </source>
</evidence>
<keyword evidence="5 9" id="KW-0704">Schiff base</keyword>
<dbReference type="Gene3D" id="3.40.50.1000">
    <property type="entry name" value="HAD superfamily/HAD-like"/>
    <property type="match status" value="1"/>
</dbReference>
<dbReference type="CDD" id="cd02586">
    <property type="entry name" value="HAD_PHN"/>
    <property type="match status" value="1"/>
</dbReference>
<dbReference type="RefSeq" id="WP_085082664.1">
    <property type="nucleotide sequence ID" value="NZ_FXAK01000001.1"/>
</dbReference>
<dbReference type="AlphaFoldDB" id="A0A1X7DS40"/>
<dbReference type="Pfam" id="PF00702">
    <property type="entry name" value="Hydrolase"/>
    <property type="match status" value="1"/>
</dbReference>
<evidence type="ECO:0000313" key="10">
    <source>
        <dbReference type="EMBL" id="SMF20363.1"/>
    </source>
</evidence>
<dbReference type="GO" id="GO:0019700">
    <property type="term" value="P:organic phosphonate catabolic process"/>
    <property type="evidence" value="ECO:0007669"/>
    <property type="project" value="InterPro"/>
</dbReference>
<dbReference type="STRING" id="286727.SAMN02982917_0902"/>
<evidence type="ECO:0000256" key="8">
    <source>
        <dbReference type="ARBA" id="ARBA00066472"/>
    </source>
</evidence>
<name>A0A1X7DS40_9PROT</name>
<keyword evidence="3 9" id="KW-0378">Hydrolase</keyword>
<dbReference type="PANTHER" id="PTHR43434">
    <property type="entry name" value="PHOSPHOGLYCOLATE PHOSPHATASE"/>
    <property type="match status" value="1"/>
</dbReference>
<feature type="binding site" evidence="9">
    <location>
        <position position="193"/>
    </location>
    <ligand>
        <name>Mg(2+)</name>
        <dbReference type="ChEBI" id="CHEBI:18420"/>
    </ligand>
</feature>
<evidence type="ECO:0000256" key="4">
    <source>
        <dbReference type="ARBA" id="ARBA00022842"/>
    </source>
</evidence>
<dbReference type="SFLD" id="SFLDG01129">
    <property type="entry name" value="C1.5:_HAD__Beta-PGM__Phosphata"/>
    <property type="match status" value="1"/>
</dbReference>
<dbReference type="SFLD" id="SFLDS00003">
    <property type="entry name" value="Haloacid_Dehalogenase"/>
    <property type="match status" value="1"/>
</dbReference>
<dbReference type="GO" id="GO:0050194">
    <property type="term" value="F:phosphonoacetaldehyde hydrolase activity"/>
    <property type="evidence" value="ECO:0007669"/>
    <property type="project" value="UniProtKB-UniRule"/>
</dbReference>
<dbReference type="InterPro" id="IPR006323">
    <property type="entry name" value="Phosphonoacetald_hydro"/>
</dbReference>
<comment type="subunit">
    <text evidence="1 9">Homodimer.</text>
</comment>
<organism evidence="10 11">
    <name type="scientific">Azospirillum oryzae</name>
    <dbReference type="NCBI Taxonomy" id="286727"/>
    <lineage>
        <taxon>Bacteria</taxon>
        <taxon>Pseudomonadati</taxon>
        <taxon>Pseudomonadota</taxon>
        <taxon>Alphaproteobacteria</taxon>
        <taxon>Rhodospirillales</taxon>
        <taxon>Azospirillaceae</taxon>
        <taxon>Azospirillum</taxon>
    </lineage>
</organism>
<evidence type="ECO:0000256" key="1">
    <source>
        <dbReference type="ARBA" id="ARBA00011738"/>
    </source>
</evidence>
<gene>
    <name evidence="9" type="primary">phnX</name>
    <name evidence="10" type="ORF">SAMN02982917_0902</name>
</gene>
<evidence type="ECO:0000313" key="11">
    <source>
        <dbReference type="Proteomes" id="UP000192936"/>
    </source>
</evidence>
<feature type="active site" description="Schiff-base intermediate with substrate" evidence="9">
    <location>
        <position position="60"/>
    </location>
</feature>
<keyword evidence="2 9" id="KW-0479">Metal-binding</keyword>
<dbReference type="NCBIfam" id="TIGR01422">
    <property type="entry name" value="phosphonatase"/>
    <property type="match status" value="1"/>
</dbReference>
<dbReference type="EMBL" id="FXAK01000001">
    <property type="protein sequence ID" value="SMF20363.1"/>
    <property type="molecule type" value="Genomic_DNA"/>
</dbReference>
<accession>A0A1X7DS40</accession>
<dbReference type="GO" id="GO:0005829">
    <property type="term" value="C:cytosol"/>
    <property type="evidence" value="ECO:0007669"/>
    <property type="project" value="TreeGrafter"/>
</dbReference>
<sequence length="276" mass="29251">MSFVYSRRYTGPLQAVILDWAGTTVDHGCLAPAGAFMEAFRRSGVTITLDQARAPMGMAKWHHIQAITRMAPVADAWIAVHGAAPTDADVDRLYETFLPLQVEVVAQHSDLIPGAAETVAAMRARGLKIGSTTGYPRPVMDVVQRVAAAQGYEPDITVCAGETPAGRPGPAMALRCVVELSISPVEACVKIGDTVVDVEEGLNAGMWTIAVADTGNEVGLPLADWQALAPDRRDALHAAASDRLARAGAHYVVRSLAEALPLLDAIEARLARGEKP</sequence>
<comment type="catalytic activity">
    <reaction evidence="6 9">
        <text>phosphonoacetaldehyde + H2O = acetaldehyde + phosphate + H(+)</text>
        <dbReference type="Rhea" id="RHEA:18905"/>
        <dbReference type="ChEBI" id="CHEBI:15343"/>
        <dbReference type="ChEBI" id="CHEBI:15377"/>
        <dbReference type="ChEBI" id="CHEBI:15378"/>
        <dbReference type="ChEBI" id="CHEBI:43474"/>
        <dbReference type="ChEBI" id="CHEBI:58383"/>
        <dbReference type="EC" id="3.11.1.1"/>
    </reaction>
</comment>
<evidence type="ECO:0000256" key="9">
    <source>
        <dbReference type="HAMAP-Rule" id="MF_01375"/>
    </source>
</evidence>
<dbReference type="GO" id="GO:0008967">
    <property type="term" value="F:phosphoglycolate phosphatase activity"/>
    <property type="evidence" value="ECO:0007669"/>
    <property type="project" value="TreeGrafter"/>
</dbReference>
<evidence type="ECO:0000256" key="7">
    <source>
        <dbReference type="ARBA" id="ARBA00056573"/>
    </source>
</evidence>
<dbReference type="OrthoDB" id="5504491at2"/>
<dbReference type="InterPro" id="IPR036412">
    <property type="entry name" value="HAD-like_sf"/>
</dbReference>
<dbReference type="FunFam" id="1.10.150.240:FF:000006">
    <property type="entry name" value="Phosphonoacetaldehyde hydrolase"/>
    <property type="match status" value="1"/>
</dbReference>
<dbReference type="SFLD" id="SFLDG01135">
    <property type="entry name" value="C1.5.6:_HAD__Beta-PGM__Phospha"/>
    <property type="match status" value="1"/>
</dbReference>
<comment type="similarity">
    <text evidence="9">Belongs to the HAD-like hydrolase superfamily. PhnX family.</text>
</comment>
<protein>
    <recommendedName>
        <fullName evidence="8 9">Phosphonoacetaldehyde hydrolase</fullName>
        <shortName evidence="9">Phosphonatase</shortName>
        <ecNumber evidence="8 9">3.11.1.1</ecNumber>
    </recommendedName>
    <alternativeName>
        <fullName evidence="9">Phosphonoacetaldehyde phosphonohydrolase</fullName>
    </alternativeName>
</protein>
<dbReference type="EC" id="3.11.1.1" evidence="8 9"/>
<evidence type="ECO:0000256" key="2">
    <source>
        <dbReference type="ARBA" id="ARBA00022723"/>
    </source>
</evidence>
<proteinExistence type="inferred from homology"/>
<dbReference type="SUPFAM" id="SSF56784">
    <property type="entry name" value="HAD-like"/>
    <property type="match status" value="1"/>
</dbReference>
<reference evidence="10 11" key="1">
    <citation type="submission" date="2017-04" db="EMBL/GenBank/DDBJ databases">
        <authorList>
            <person name="Afonso C.L."/>
            <person name="Miller P.J."/>
            <person name="Scott M.A."/>
            <person name="Spackman E."/>
            <person name="Goraichik I."/>
            <person name="Dimitrov K.M."/>
            <person name="Suarez D.L."/>
            <person name="Swayne D.E."/>
        </authorList>
    </citation>
    <scope>NUCLEOTIDE SEQUENCE [LARGE SCALE GENOMIC DNA]</scope>
    <source>
        <strain evidence="10 11">A2P</strain>
    </source>
</reference>
<dbReference type="InterPro" id="IPR023214">
    <property type="entry name" value="HAD_sf"/>
</dbReference>
<dbReference type="Gene3D" id="1.10.150.240">
    <property type="entry name" value="Putative phosphatase, domain 2"/>
    <property type="match status" value="1"/>
</dbReference>
<comment type="function">
    <text evidence="7 9">Involved in phosphonate degradation.</text>
</comment>
<dbReference type="GO" id="GO:0006281">
    <property type="term" value="P:DNA repair"/>
    <property type="evidence" value="ECO:0007669"/>
    <property type="project" value="TreeGrafter"/>
</dbReference>
<feature type="active site" description="Nucleophile" evidence="9">
    <location>
        <position position="19"/>
    </location>
</feature>
<comment type="cofactor">
    <cofactor evidence="9">
        <name>Mg(2+)</name>
        <dbReference type="ChEBI" id="CHEBI:18420"/>
    </cofactor>
    <text evidence="9">Binds 1 Mg(2+) ion per subunit.</text>
</comment>
<dbReference type="GO" id="GO:0000287">
    <property type="term" value="F:magnesium ion binding"/>
    <property type="evidence" value="ECO:0007669"/>
    <property type="project" value="UniProtKB-UniRule"/>
</dbReference>
<evidence type="ECO:0000256" key="6">
    <source>
        <dbReference type="ARBA" id="ARBA00052005"/>
    </source>
</evidence>
<feature type="binding site" evidence="9">
    <location>
        <position position="19"/>
    </location>
    <ligand>
        <name>Mg(2+)</name>
        <dbReference type="ChEBI" id="CHEBI:18420"/>
    </ligand>
</feature>